<dbReference type="InterPro" id="IPR015942">
    <property type="entry name" value="Asp/Glu/hydantoin_racemase"/>
</dbReference>
<comment type="similarity">
    <text evidence="1">Belongs to the HyuE racemase family.</text>
</comment>
<gene>
    <name evidence="2" type="ORF">FQP90_06585</name>
</gene>
<name>A0A558H6H3_PAENT</name>
<dbReference type="RefSeq" id="WP_144648890.1">
    <property type="nucleotide sequence ID" value="NZ_VNFK01000004.1"/>
</dbReference>
<dbReference type="Gene3D" id="3.40.50.12500">
    <property type="match status" value="1"/>
</dbReference>
<proteinExistence type="inferred from homology"/>
<evidence type="ECO:0000313" key="2">
    <source>
        <dbReference type="EMBL" id="TVU64726.1"/>
    </source>
</evidence>
<accession>A0A558H6H3</accession>
<evidence type="ECO:0000313" key="3">
    <source>
        <dbReference type="Proteomes" id="UP000316500"/>
    </source>
</evidence>
<dbReference type="Proteomes" id="UP000316500">
    <property type="component" value="Unassembled WGS sequence"/>
</dbReference>
<dbReference type="GO" id="GO:0047661">
    <property type="term" value="F:amino-acid racemase activity"/>
    <property type="evidence" value="ECO:0007669"/>
    <property type="project" value="InterPro"/>
</dbReference>
<evidence type="ECO:0000256" key="1">
    <source>
        <dbReference type="ARBA" id="ARBA00038414"/>
    </source>
</evidence>
<dbReference type="Pfam" id="PF01177">
    <property type="entry name" value="Asp_Glu_race"/>
    <property type="match status" value="1"/>
</dbReference>
<organism evidence="2 3">
    <name type="scientific">Paenarthrobacter nitroguajacolicus</name>
    <name type="common">Arthrobacter nitroguajacolicus</name>
    <dbReference type="NCBI Taxonomy" id="211146"/>
    <lineage>
        <taxon>Bacteria</taxon>
        <taxon>Bacillati</taxon>
        <taxon>Actinomycetota</taxon>
        <taxon>Actinomycetes</taxon>
        <taxon>Micrococcales</taxon>
        <taxon>Micrococcaceae</taxon>
        <taxon>Paenarthrobacter</taxon>
    </lineage>
</organism>
<dbReference type="GeneID" id="79882712"/>
<dbReference type="EMBL" id="VNFK01000004">
    <property type="protein sequence ID" value="TVU64726.1"/>
    <property type="molecule type" value="Genomic_DNA"/>
</dbReference>
<dbReference type="OrthoDB" id="978447at2"/>
<dbReference type="AlphaFoldDB" id="A0A558H6H3"/>
<dbReference type="InterPro" id="IPR053714">
    <property type="entry name" value="Iso_Racemase_Enz_sf"/>
</dbReference>
<sequence length="226" mass="23645">MNLPLNTIAMLHTVPGLVPDMEAKAKDAVPGLRVMHYVDESLLHDTIALGTTPGHVRRRLVNYARYAEESGAQALLVTCSSIGEAATAATDFVSIPVLRIDAPMAKQAVLTGERIGVLATLSATLGPTTRLVQDSAKEQNKKPTINPRIVGGAFDALRAGDRGKHDSLVLAAFSELAGECDVVVLAQASMARVLNETLVSPDGPTVLASPDSGVAQLSGLFPSKDS</sequence>
<reference evidence="2 3" key="1">
    <citation type="submission" date="2019-07" db="EMBL/GenBank/DDBJ databases">
        <title>Diversity of Bacteria from Kongsfjorden, Arctic.</title>
        <authorList>
            <person name="Yu Y."/>
        </authorList>
    </citation>
    <scope>NUCLEOTIDE SEQUENCE [LARGE SCALE GENOMIC DNA]</scope>
    <source>
        <strain evidence="2 3">SM1928</strain>
    </source>
</reference>
<protein>
    <submittedName>
        <fullName evidence="2">Aspartate/glutamate racemase family protein</fullName>
    </submittedName>
</protein>
<comment type="caution">
    <text evidence="2">The sequence shown here is derived from an EMBL/GenBank/DDBJ whole genome shotgun (WGS) entry which is preliminary data.</text>
</comment>